<dbReference type="KEGG" id="odi:ODI_R2226"/>
<evidence type="ECO:0000256" key="4">
    <source>
        <dbReference type="ARBA" id="ARBA00023136"/>
    </source>
</evidence>
<protein>
    <recommendedName>
        <fullName evidence="7">Endolytic murein transglycosylase</fullName>
        <ecNumber evidence="7">4.2.2.29</ecNumber>
    </recommendedName>
    <alternativeName>
        <fullName evidence="7">Peptidoglycan lytic transglycosylase</fullName>
    </alternativeName>
    <alternativeName>
        <fullName evidence="7">Peptidoglycan polymerization terminase</fullName>
    </alternativeName>
</protein>
<keyword evidence="3 7" id="KW-1133">Transmembrane helix</keyword>
<dbReference type="Proteomes" id="UP000078558">
    <property type="component" value="Chromosome I"/>
</dbReference>
<keyword evidence="1 7" id="KW-1003">Cell membrane</keyword>
<reference evidence="8 10" key="1">
    <citation type="submission" date="2016-06" db="EMBL/GenBank/DDBJ databases">
        <authorList>
            <person name="Kjaerup R.B."/>
            <person name="Dalgaard T.S."/>
            <person name="Juul-Madsen H.R."/>
        </authorList>
    </citation>
    <scope>NUCLEOTIDE SEQUENCE [LARGE SCALE GENOMIC DNA]</scope>
    <source>
        <strain evidence="8">Orrdi1</strain>
    </source>
</reference>
<name>A0A1C3JX72_9BURK</name>
<dbReference type="GO" id="GO:0008932">
    <property type="term" value="F:lytic endotransglycosylase activity"/>
    <property type="evidence" value="ECO:0007669"/>
    <property type="project" value="UniProtKB-UniRule"/>
</dbReference>
<evidence type="ECO:0000256" key="2">
    <source>
        <dbReference type="ARBA" id="ARBA00022692"/>
    </source>
</evidence>
<dbReference type="NCBIfam" id="TIGR00247">
    <property type="entry name" value="endolytic transglycosylase MltG"/>
    <property type="match status" value="1"/>
</dbReference>
<dbReference type="Pfam" id="PF02618">
    <property type="entry name" value="YceG"/>
    <property type="match status" value="1"/>
</dbReference>
<keyword evidence="6 7" id="KW-0961">Cell wall biogenesis/degradation</keyword>
<evidence type="ECO:0000313" key="10">
    <source>
        <dbReference type="Proteomes" id="UP000078558"/>
    </source>
</evidence>
<dbReference type="EMBL" id="LT907988">
    <property type="protein sequence ID" value="SOE49653.1"/>
    <property type="molecule type" value="Genomic_DNA"/>
</dbReference>
<evidence type="ECO:0000256" key="6">
    <source>
        <dbReference type="ARBA" id="ARBA00023316"/>
    </source>
</evidence>
<proteinExistence type="inferred from homology"/>
<dbReference type="EC" id="4.2.2.29" evidence="7"/>
<dbReference type="AlphaFoldDB" id="A0A1C3JX72"/>
<dbReference type="RefSeq" id="WP_067749398.1">
    <property type="nucleotide sequence ID" value="NZ_LT907988.1"/>
</dbReference>
<dbReference type="OrthoDB" id="9814591at2"/>
<comment type="function">
    <text evidence="7">Functions as a peptidoglycan terminase that cleaves nascent peptidoglycan strands endolytically to terminate their elongation.</text>
</comment>
<dbReference type="PANTHER" id="PTHR30518:SF2">
    <property type="entry name" value="ENDOLYTIC MUREIN TRANSGLYCOSYLASE"/>
    <property type="match status" value="1"/>
</dbReference>
<dbReference type="STRING" id="1851544.ODI_01218"/>
<dbReference type="InterPro" id="IPR003770">
    <property type="entry name" value="MLTG-like"/>
</dbReference>
<keyword evidence="4 7" id="KW-0472">Membrane</keyword>
<dbReference type="EMBL" id="FLRC01000003">
    <property type="protein sequence ID" value="SBT23836.1"/>
    <property type="molecule type" value="Genomic_DNA"/>
</dbReference>
<dbReference type="GO" id="GO:0009252">
    <property type="term" value="P:peptidoglycan biosynthetic process"/>
    <property type="evidence" value="ECO:0007669"/>
    <property type="project" value="UniProtKB-UniRule"/>
</dbReference>
<sequence length="336" mass="37507">MKRLRAILLFFVLAAFVAVGVAGWMAWRWTDTPVTMQADKVDFIVDPGSGPQAVARTLNKAGVAVHQRGFAWLARYLEQDKLLKAGAYEVRQGDTPRTILARIAGGEMSQRQVTFVEGWSYRQIRAALRAHPDIKQTLEGVSDAQLLEKLDVQAPNPEGLFFPDTYLFNPGNSDYEILRRAYLAQQQVLDQVWAQREEGLPLATPYEALILASIIEKETGHEPERVRVGGVFINRLRVGMPLQTDPTVIYGMGDAYQGRIRKRDLQTDTPWNTYTRSGLPPTPIASPGRASLLAAVQPEAHKFFYFVSRGDGTSQFSANLADHNRAVARFILGRNP</sequence>
<organism evidence="8 10">
    <name type="scientific">Orrella dioscoreae</name>
    <dbReference type="NCBI Taxonomy" id="1851544"/>
    <lineage>
        <taxon>Bacteria</taxon>
        <taxon>Pseudomonadati</taxon>
        <taxon>Pseudomonadota</taxon>
        <taxon>Betaproteobacteria</taxon>
        <taxon>Burkholderiales</taxon>
        <taxon>Alcaligenaceae</taxon>
        <taxon>Orrella</taxon>
    </lineage>
</organism>
<dbReference type="GO" id="GO:0071555">
    <property type="term" value="P:cell wall organization"/>
    <property type="evidence" value="ECO:0007669"/>
    <property type="project" value="UniProtKB-KW"/>
</dbReference>
<evidence type="ECO:0000313" key="8">
    <source>
        <dbReference type="EMBL" id="SBT23836.1"/>
    </source>
</evidence>
<dbReference type="GO" id="GO:0005886">
    <property type="term" value="C:plasma membrane"/>
    <property type="evidence" value="ECO:0007669"/>
    <property type="project" value="UniProtKB-UniRule"/>
</dbReference>
<evidence type="ECO:0000256" key="1">
    <source>
        <dbReference type="ARBA" id="ARBA00022475"/>
    </source>
</evidence>
<feature type="site" description="Important for catalytic activity" evidence="7">
    <location>
        <position position="218"/>
    </location>
</feature>
<keyword evidence="5 7" id="KW-0456">Lyase</keyword>
<keyword evidence="2 7" id="KW-0812">Transmembrane</keyword>
<reference evidence="9 10" key="2">
    <citation type="submission" date="2017-08" db="EMBL/GenBank/DDBJ databases">
        <authorList>
            <person name="de Groot N.N."/>
        </authorList>
    </citation>
    <scope>NUCLEOTIDE SEQUENCE [LARGE SCALE GENOMIC DNA]</scope>
    <source>
        <strain evidence="9">Orrdi1</strain>
    </source>
</reference>
<evidence type="ECO:0000256" key="7">
    <source>
        <dbReference type="HAMAP-Rule" id="MF_02065"/>
    </source>
</evidence>
<evidence type="ECO:0000256" key="3">
    <source>
        <dbReference type="ARBA" id="ARBA00022989"/>
    </source>
</evidence>
<keyword evidence="10" id="KW-1185">Reference proteome</keyword>
<dbReference type="Gene3D" id="3.30.1490.480">
    <property type="entry name" value="Endolytic murein transglycosylase"/>
    <property type="match status" value="1"/>
</dbReference>
<keyword evidence="7" id="KW-0997">Cell inner membrane</keyword>
<comment type="catalytic activity">
    <reaction evidence="7">
        <text>a peptidoglycan chain = a peptidoglycan chain with N-acetyl-1,6-anhydromuramyl-[peptide] at the reducing end + a peptidoglycan chain with N-acetylglucosamine at the non-reducing end.</text>
        <dbReference type="EC" id="4.2.2.29"/>
    </reaction>
</comment>
<evidence type="ECO:0000256" key="5">
    <source>
        <dbReference type="ARBA" id="ARBA00023239"/>
    </source>
</evidence>
<accession>A0A1C3JX72</accession>
<comment type="similarity">
    <text evidence="7">Belongs to the transglycosylase MltG family.</text>
</comment>
<gene>
    <name evidence="7" type="primary">mltG</name>
    <name evidence="8" type="ORF">ODI_01218</name>
    <name evidence="9" type="ORF">ODI_R2226</name>
</gene>
<dbReference type="Gene3D" id="3.30.160.60">
    <property type="entry name" value="Classic Zinc Finger"/>
    <property type="match status" value="1"/>
</dbReference>
<dbReference type="PANTHER" id="PTHR30518">
    <property type="entry name" value="ENDOLYTIC MUREIN TRANSGLYCOSYLASE"/>
    <property type="match status" value="1"/>
</dbReference>
<dbReference type="HAMAP" id="MF_02065">
    <property type="entry name" value="MltG"/>
    <property type="match status" value="1"/>
</dbReference>
<dbReference type="CDD" id="cd08010">
    <property type="entry name" value="MltG_like"/>
    <property type="match status" value="1"/>
</dbReference>
<evidence type="ECO:0000313" key="9">
    <source>
        <dbReference type="EMBL" id="SOE49653.1"/>
    </source>
</evidence>